<dbReference type="RefSeq" id="WP_270043170.1">
    <property type="nucleotide sequence ID" value="NZ_JAPDOD010000029.1"/>
</dbReference>
<dbReference type="Pfam" id="PF00370">
    <property type="entry name" value="FGGY_N"/>
    <property type="match status" value="1"/>
</dbReference>
<gene>
    <name evidence="6" type="ORF">OM076_26860</name>
</gene>
<evidence type="ECO:0000313" key="6">
    <source>
        <dbReference type="EMBL" id="MDA0163921.1"/>
    </source>
</evidence>
<evidence type="ECO:0000256" key="1">
    <source>
        <dbReference type="ARBA" id="ARBA00009156"/>
    </source>
</evidence>
<keyword evidence="3 6" id="KW-0418">Kinase</keyword>
<dbReference type="InterPro" id="IPR050406">
    <property type="entry name" value="FGGY_Carb_Kinase"/>
</dbReference>
<dbReference type="Gene3D" id="3.30.420.40">
    <property type="match status" value="2"/>
</dbReference>
<organism evidence="6 7">
    <name type="scientific">Solirubrobacter ginsenosidimutans</name>
    <dbReference type="NCBI Taxonomy" id="490573"/>
    <lineage>
        <taxon>Bacteria</taxon>
        <taxon>Bacillati</taxon>
        <taxon>Actinomycetota</taxon>
        <taxon>Thermoleophilia</taxon>
        <taxon>Solirubrobacterales</taxon>
        <taxon>Solirubrobacteraceae</taxon>
        <taxon>Solirubrobacter</taxon>
    </lineage>
</organism>
<dbReference type="Proteomes" id="UP001149140">
    <property type="component" value="Unassembled WGS sequence"/>
</dbReference>
<comment type="similarity">
    <text evidence="1">Belongs to the FGGY kinase family.</text>
</comment>
<dbReference type="GO" id="GO:0005975">
    <property type="term" value="P:carbohydrate metabolic process"/>
    <property type="evidence" value="ECO:0007669"/>
    <property type="project" value="InterPro"/>
</dbReference>
<feature type="compositionally biased region" description="Gly residues" evidence="4">
    <location>
        <begin position="328"/>
        <end position="344"/>
    </location>
</feature>
<keyword evidence="7" id="KW-1185">Reference proteome</keyword>
<dbReference type="PANTHER" id="PTHR43095">
    <property type="entry name" value="SUGAR KINASE"/>
    <property type="match status" value="1"/>
</dbReference>
<dbReference type="AlphaFoldDB" id="A0A9X3S592"/>
<accession>A0A9X3S592</accession>
<sequence>MDVGTTAIKAAVVDATGSEVSHGRAATPWRGTELDPDELLAAAISAALAALGDLRVVGVGVASMAETGVLTDDALRPVVPSIAWHDTRGEEEAAEIAAELPDFSARTGQPPSAMCTLAKYAWMRRNWPDAARGTRWFNVAEWIVLGLGGDVRPEASLASRTGFYDLHTGRAWAPALCWAGAPPSLAPPHVPAGTPLGRVQRASTFASTARETLLSLLSGAVLAVGGHDHAAAAVGAGAAGEGDVLDSCGTAEAILRATAPLDPDTVRRAVADGFTVGRHALPDRFVLQGAFWSGEQLQAEVTRLGGDRAALERAALETLAAREEAGASGAGANGAGAGGAGAGG</sequence>
<dbReference type="InterPro" id="IPR043129">
    <property type="entry name" value="ATPase_NBD"/>
</dbReference>
<keyword evidence="2" id="KW-0808">Transferase</keyword>
<dbReference type="SUPFAM" id="SSF53067">
    <property type="entry name" value="Actin-like ATPase domain"/>
    <property type="match status" value="1"/>
</dbReference>
<evidence type="ECO:0000256" key="3">
    <source>
        <dbReference type="ARBA" id="ARBA00022777"/>
    </source>
</evidence>
<name>A0A9X3S592_9ACTN</name>
<evidence type="ECO:0000256" key="2">
    <source>
        <dbReference type="ARBA" id="ARBA00022679"/>
    </source>
</evidence>
<feature type="non-terminal residue" evidence="6">
    <location>
        <position position="344"/>
    </location>
</feature>
<feature type="domain" description="Carbohydrate kinase FGGY N-terminal" evidence="5">
    <location>
        <begin position="1"/>
        <end position="235"/>
    </location>
</feature>
<dbReference type="EMBL" id="JAPDOD010000029">
    <property type="protein sequence ID" value="MDA0163921.1"/>
    <property type="molecule type" value="Genomic_DNA"/>
</dbReference>
<proteinExistence type="inferred from homology"/>
<evidence type="ECO:0000259" key="5">
    <source>
        <dbReference type="Pfam" id="PF00370"/>
    </source>
</evidence>
<protein>
    <submittedName>
        <fullName evidence="6">FGGY family carbohydrate kinase</fullName>
    </submittedName>
</protein>
<dbReference type="PANTHER" id="PTHR43095:SF2">
    <property type="entry name" value="GLUCONOKINASE"/>
    <property type="match status" value="1"/>
</dbReference>
<dbReference type="InterPro" id="IPR018484">
    <property type="entry name" value="FGGY_N"/>
</dbReference>
<comment type="caution">
    <text evidence="6">The sequence shown here is derived from an EMBL/GenBank/DDBJ whole genome shotgun (WGS) entry which is preliminary data.</text>
</comment>
<feature type="region of interest" description="Disordered" evidence="4">
    <location>
        <begin position="325"/>
        <end position="344"/>
    </location>
</feature>
<evidence type="ECO:0000313" key="7">
    <source>
        <dbReference type="Proteomes" id="UP001149140"/>
    </source>
</evidence>
<dbReference type="GO" id="GO:0016301">
    <property type="term" value="F:kinase activity"/>
    <property type="evidence" value="ECO:0007669"/>
    <property type="project" value="UniProtKB-KW"/>
</dbReference>
<evidence type="ECO:0000256" key="4">
    <source>
        <dbReference type="SAM" id="MobiDB-lite"/>
    </source>
</evidence>
<reference evidence="6" key="1">
    <citation type="submission" date="2022-10" db="EMBL/GenBank/DDBJ databases">
        <title>The WGS of Solirubrobacter ginsenosidimutans DSM 21036.</title>
        <authorList>
            <person name="Jiang Z."/>
        </authorList>
    </citation>
    <scope>NUCLEOTIDE SEQUENCE</scope>
    <source>
        <strain evidence="6">DSM 21036</strain>
    </source>
</reference>